<feature type="transmembrane region" description="Helical" evidence="2">
    <location>
        <begin position="314"/>
        <end position="338"/>
    </location>
</feature>
<accession>A0A3R7P5W4</accession>
<reference evidence="3 4" key="1">
    <citation type="submission" date="2018-04" db="EMBL/GenBank/DDBJ databases">
        <authorList>
            <person name="Zhang X."/>
            <person name="Yuan J."/>
            <person name="Li F."/>
            <person name="Xiang J."/>
        </authorList>
    </citation>
    <scope>NUCLEOTIDE SEQUENCE [LARGE SCALE GENOMIC DNA]</scope>
    <source>
        <tissue evidence="3">Muscle</tissue>
    </source>
</reference>
<comment type="caution">
    <text evidence="3">The sequence shown here is derived from an EMBL/GenBank/DDBJ whole genome shotgun (WGS) entry which is preliminary data.</text>
</comment>
<proteinExistence type="predicted"/>
<reference evidence="3 4" key="2">
    <citation type="submission" date="2019-01" db="EMBL/GenBank/DDBJ databases">
        <title>The decoding of complex shrimp genome reveals the adaptation for benthos swimmer, frequently molting mechanism and breeding impact on genome.</title>
        <authorList>
            <person name="Sun Y."/>
            <person name="Gao Y."/>
            <person name="Yu Y."/>
        </authorList>
    </citation>
    <scope>NUCLEOTIDE SEQUENCE [LARGE SCALE GENOMIC DNA]</scope>
    <source>
        <tissue evidence="3">Muscle</tissue>
    </source>
</reference>
<keyword evidence="2" id="KW-1133">Transmembrane helix</keyword>
<feature type="transmembrane region" description="Helical" evidence="2">
    <location>
        <begin position="344"/>
        <end position="362"/>
    </location>
</feature>
<keyword evidence="2" id="KW-0472">Membrane</keyword>
<gene>
    <name evidence="3" type="ORF">C7M84_005046</name>
</gene>
<sequence length="442" mass="48707">MHRATPCNEGAGGFSAVSGQVGRPGGPDLALIAAHRRPSHHAHASTLAASAHNHTYPQSTRSFDHRHDLNSVHDPHTILNHTPHTHRSTTAIHHHIAASQNSTTTLTHDLTAISHDHPLPLPLPHPVLPATTCPPPPSPPFILPATTCPSSPSPHPVLPHGEQSISAPLSLSSILPSDAAALMQTRISPYKAIVKGNHRTTPPSPPPLPLISPPTPPAAAPLKSAVLQLATRGKELATTPFENITLRFLLSWTKEQEAGGHRRLWLLFSLSFFSLSFHRDFLFLSFPSLLFRYFSLVFVFSFHRDFPLLLFRHFSFAFVFSFIVPSLLFRYFSFAFVFSFHRDFPSLSLLHLSPLSLFLVRIRVLIPSCLTLLSLSPLSLFLVRILVLIPSFLPLPPPLSFFVISRSHSCSHSILTSSPPSPSLHLSPLSLFLVRIRVFITS</sequence>
<evidence type="ECO:0000256" key="2">
    <source>
        <dbReference type="SAM" id="Phobius"/>
    </source>
</evidence>
<keyword evidence="4" id="KW-1185">Reference proteome</keyword>
<organism evidence="3 4">
    <name type="scientific">Penaeus vannamei</name>
    <name type="common">Whiteleg shrimp</name>
    <name type="synonym">Litopenaeus vannamei</name>
    <dbReference type="NCBI Taxonomy" id="6689"/>
    <lineage>
        <taxon>Eukaryota</taxon>
        <taxon>Metazoa</taxon>
        <taxon>Ecdysozoa</taxon>
        <taxon>Arthropoda</taxon>
        <taxon>Crustacea</taxon>
        <taxon>Multicrustacea</taxon>
        <taxon>Malacostraca</taxon>
        <taxon>Eumalacostraca</taxon>
        <taxon>Eucarida</taxon>
        <taxon>Decapoda</taxon>
        <taxon>Dendrobranchiata</taxon>
        <taxon>Penaeoidea</taxon>
        <taxon>Penaeidae</taxon>
        <taxon>Penaeus</taxon>
    </lineage>
</organism>
<evidence type="ECO:0000256" key="1">
    <source>
        <dbReference type="SAM" id="MobiDB-lite"/>
    </source>
</evidence>
<evidence type="ECO:0000313" key="4">
    <source>
        <dbReference type="Proteomes" id="UP000283509"/>
    </source>
</evidence>
<evidence type="ECO:0000313" key="3">
    <source>
        <dbReference type="EMBL" id="ROT76372.1"/>
    </source>
</evidence>
<feature type="compositionally biased region" description="Basic and acidic residues" evidence="1">
    <location>
        <begin position="62"/>
        <end position="76"/>
    </location>
</feature>
<dbReference type="Proteomes" id="UP000283509">
    <property type="component" value="Unassembled WGS sequence"/>
</dbReference>
<keyword evidence="2" id="KW-0812">Transmembrane</keyword>
<protein>
    <submittedName>
        <fullName evidence="3">Uncharacterized protein</fullName>
    </submittedName>
</protein>
<feature type="region of interest" description="Disordered" evidence="1">
    <location>
        <begin position="1"/>
        <end position="22"/>
    </location>
</feature>
<feature type="transmembrane region" description="Helical" evidence="2">
    <location>
        <begin position="281"/>
        <end position="302"/>
    </location>
</feature>
<feature type="region of interest" description="Disordered" evidence="1">
    <location>
        <begin position="54"/>
        <end position="83"/>
    </location>
</feature>
<name>A0A3R7P5W4_PENVA</name>
<feature type="transmembrane region" description="Helical" evidence="2">
    <location>
        <begin position="369"/>
        <end position="393"/>
    </location>
</feature>
<dbReference type="AlphaFoldDB" id="A0A3R7P5W4"/>
<dbReference type="EMBL" id="QCYY01001668">
    <property type="protein sequence ID" value="ROT76372.1"/>
    <property type="molecule type" value="Genomic_DNA"/>
</dbReference>